<reference evidence="9" key="1">
    <citation type="submission" date="2022-11" db="EMBL/GenBank/DDBJ databases">
        <title>Robbsia betulipollinis sp. nov., isolated from pollen of birch (Betula pendula).</title>
        <authorList>
            <person name="Shi H."/>
            <person name="Ambika Manirajan B."/>
            <person name="Ratering S."/>
            <person name="Geissler-Plaum R."/>
            <person name="Schnell S."/>
        </authorList>
    </citation>
    <scope>NUCLEOTIDE SEQUENCE</scope>
    <source>
        <strain evidence="9">Bb-Pol-6</strain>
    </source>
</reference>
<evidence type="ECO:0000313" key="9">
    <source>
        <dbReference type="EMBL" id="MCY0387068.1"/>
    </source>
</evidence>
<comment type="caution">
    <text evidence="9">The sequence shown here is derived from an EMBL/GenBank/DDBJ whole genome shotgun (WGS) entry which is preliminary data.</text>
</comment>
<evidence type="ECO:0000256" key="2">
    <source>
        <dbReference type="ARBA" id="ARBA00022448"/>
    </source>
</evidence>
<name>A0ABT3ZKK8_9BURK</name>
<comment type="similarity">
    <text evidence="5">Belongs to the SctL stator family.</text>
</comment>
<feature type="compositionally biased region" description="Acidic residues" evidence="7">
    <location>
        <begin position="232"/>
        <end position="243"/>
    </location>
</feature>
<accession>A0ABT3ZKK8</accession>
<keyword evidence="2" id="KW-0813">Transport</keyword>
<dbReference type="InterPro" id="IPR012842">
    <property type="entry name" value="T3SS_SctL/SctL2"/>
</dbReference>
<keyword evidence="10" id="KW-1185">Reference proteome</keyword>
<evidence type="ECO:0000256" key="5">
    <source>
        <dbReference type="ARBA" id="ARBA00024335"/>
    </source>
</evidence>
<evidence type="ECO:0000313" key="10">
    <source>
        <dbReference type="Proteomes" id="UP001082899"/>
    </source>
</evidence>
<evidence type="ECO:0000259" key="8">
    <source>
        <dbReference type="Pfam" id="PF02108"/>
    </source>
</evidence>
<dbReference type="Pfam" id="PF02108">
    <property type="entry name" value="FliH"/>
    <property type="match status" value="1"/>
</dbReference>
<sequence>MILWLNRSQHDVPRVGVDADVLRADEFAAVLDIDAALVRAQDEAARIVAEARERADAIHEEALAAAQASAASAQERYIASGKLGYAAGLRRALESAHETMQYRVREEREAARRTRARLAGIVMKAVEQVVLETDRDALFERIGVTLQRLIDSESYLSLTVHPGDAARARRMLAEASTKAGWIGGFDVIADAAARDGSCVCEWDYGILVTGLDAQLAAIRRALFQNVDTAPEAGEDANVDDAAPEDGSIAAPRPGGGGVPARPGAARDVDYGNTA</sequence>
<organism evidence="9 10">
    <name type="scientific">Robbsia betulipollinis</name>
    <dbReference type="NCBI Taxonomy" id="2981849"/>
    <lineage>
        <taxon>Bacteria</taxon>
        <taxon>Pseudomonadati</taxon>
        <taxon>Pseudomonadota</taxon>
        <taxon>Betaproteobacteria</taxon>
        <taxon>Burkholderiales</taxon>
        <taxon>Burkholderiaceae</taxon>
        <taxon>Robbsia</taxon>
    </lineage>
</organism>
<evidence type="ECO:0000256" key="6">
    <source>
        <dbReference type="ARBA" id="ARBA00040494"/>
    </source>
</evidence>
<evidence type="ECO:0000256" key="3">
    <source>
        <dbReference type="ARBA" id="ARBA00022490"/>
    </source>
</evidence>
<dbReference type="RefSeq" id="WP_267846778.1">
    <property type="nucleotide sequence ID" value="NZ_JAPMXC010000001.1"/>
</dbReference>
<evidence type="ECO:0000256" key="7">
    <source>
        <dbReference type="SAM" id="MobiDB-lite"/>
    </source>
</evidence>
<dbReference type="NCBIfam" id="TIGR02499">
    <property type="entry name" value="HrpE_YscL_not"/>
    <property type="match status" value="1"/>
</dbReference>
<evidence type="ECO:0000256" key="1">
    <source>
        <dbReference type="ARBA" id="ARBA00004496"/>
    </source>
</evidence>
<keyword evidence="4" id="KW-0653">Protein transport</keyword>
<proteinExistence type="inferred from homology"/>
<protein>
    <recommendedName>
        <fullName evidence="6">Type 3 secretion system stator protein</fullName>
    </recommendedName>
</protein>
<dbReference type="PANTHER" id="PTHR34982">
    <property type="entry name" value="YOP PROTEINS TRANSLOCATION PROTEIN L"/>
    <property type="match status" value="1"/>
</dbReference>
<dbReference type="Proteomes" id="UP001082899">
    <property type="component" value="Unassembled WGS sequence"/>
</dbReference>
<gene>
    <name evidence="9" type="primary">sctL</name>
    <name evidence="9" type="ORF">OVY01_07435</name>
</gene>
<dbReference type="InterPro" id="IPR018035">
    <property type="entry name" value="Flagellar_FliH/T3SS_HrpE"/>
</dbReference>
<keyword evidence="3" id="KW-0963">Cytoplasm</keyword>
<dbReference type="InterPro" id="IPR051472">
    <property type="entry name" value="T3SS_Stator/FliH"/>
</dbReference>
<dbReference type="PANTHER" id="PTHR34982:SF4">
    <property type="entry name" value="TYPE 3 SECRETION SYSTEM STATOR PROTEIN"/>
    <property type="match status" value="1"/>
</dbReference>
<feature type="region of interest" description="Disordered" evidence="7">
    <location>
        <begin position="231"/>
        <end position="274"/>
    </location>
</feature>
<comment type="subcellular location">
    <subcellularLocation>
        <location evidence="1">Cytoplasm</location>
    </subcellularLocation>
</comment>
<dbReference type="EMBL" id="JAPMXC010000001">
    <property type="protein sequence ID" value="MCY0387068.1"/>
    <property type="molecule type" value="Genomic_DNA"/>
</dbReference>
<feature type="domain" description="Flagellar assembly protein FliH/Type III secretion system HrpE" evidence="8">
    <location>
        <begin position="109"/>
        <end position="214"/>
    </location>
</feature>
<feature type="compositionally biased region" description="Basic and acidic residues" evidence="7">
    <location>
        <begin position="264"/>
        <end position="274"/>
    </location>
</feature>
<evidence type="ECO:0000256" key="4">
    <source>
        <dbReference type="ARBA" id="ARBA00022927"/>
    </source>
</evidence>